<reference evidence="2 3" key="1">
    <citation type="submission" date="2018-04" db="EMBL/GenBank/DDBJ databases">
        <title>Genomic Encyclopedia of Archaeal and Bacterial Type Strains, Phase II (KMG-II): from individual species to whole genera.</title>
        <authorList>
            <person name="Goeker M."/>
        </authorList>
    </citation>
    <scope>NUCLEOTIDE SEQUENCE [LARGE SCALE GENOMIC DNA]</scope>
    <source>
        <strain evidence="2 3">DSM 5822</strain>
    </source>
</reference>
<dbReference type="PANTHER" id="PTHR30203:SF24">
    <property type="entry name" value="BLR4935 PROTEIN"/>
    <property type="match status" value="1"/>
</dbReference>
<name>A0A2T5IX64_9GAMM</name>
<dbReference type="PANTHER" id="PTHR30203">
    <property type="entry name" value="OUTER MEMBRANE CATION EFFLUX PROTEIN"/>
    <property type="match status" value="1"/>
</dbReference>
<dbReference type="RefSeq" id="WP_107866179.1">
    <property type="nucleotide sequence ID" value="NZ_QAON01000011.1"/>
</dbReference>
<dbReference type="Gene3D" id="1.20.1600.10">
    <property type="entry name" value="Outer membrane efflux proteins (OEP)"/>
    <property type="match status" value="1"/>
</dbReference>
<keyword evidence="1" id="KW-0732">Signal</keyword>
<dbReference type="AlphaFoldDB" id="A0A2T5IX64"/>
<feature type="signal peptide" evidence="1">
    <location>
        <begin position="1"/>
        <end position="25"/>
    </location>
</feature>
<dbReference type="SUPFAM" id="SSF56954">
    <property type="entry name" value="Outer membrane efflux proteins (OEP)"/>
    <property type="match status" value="1"/>
</dbReference>
<dbReference type="GO" id="GO:0015562">
    <property type="term" value="F:efflux transmembrane transporter activity"/>
    <property type="evidence" value="ECO:0007669"/>
    <property type="project" value="InterPro"/>
</dbReference>
<dbReference type="InterPro" id="IPR010131">
    <property type="entry name" value="MdtP/NodT-like"/>
</dbReference>
<organism evidence="2 3">
    <name type="scientific">Agitococcus lubricus</name>
    <dbReference type="NCBI Taxonomy" id="1077255"/>
    <lineage>
        <taxon>Bacteria</taxon>
        <taxon>Pseudomonadati</taxon>
        <taxon>Pseudomonadota</taxon>
        <taxon>Gammaproteobacteria</taxon>
        <taxon>Moraxellales</taxon>
        <taxon>Moraxellaceae</taxon>
        <taxon>Agitococcus</taxon>
    </lineage>
</organism>
<sequence>MKKPLKLPHKLGLTLLLAGSLGACATLSSDGGEGEVRAQAASLLNQQATPTTTEGRRQASAALLAKPLSAEDAVTLALLNNPRLQRQFADLRITETELVASTRPRNPSVTLARLTQDNESEVGRSIVVDVIGLLLSPLRTPIAKQQYQNAKMVAVQSVLKLAHDTRVAYFEAIASRQRARYAVDVQTAAEAGRDLARSLAMAGNISRLDAAREQAFYASATANRVRAQADAALARERLVRQLGLANDQSLALPETLPELPATPRVLNQVEQLAMNQRIDVQLAKRHAESTAKALKLSKVTRLVNVLDVGYQRNTYSDAPKQTGVEVSLELPLFDFGSTRVAQAEAIYQRSLAQVTETAVNARSETRTAYAHYRTSYELAKHYRDEVMPLQQQIADEVLLRYNGMLISTFELLAQSQAQVDSMNAYLAALQDFWLAEAELTSSLQGTVDAG</sequence>
<proteinExistence type="predicted"/>
<dbReference type="OrthoDB" id="237412at2"/>
<comment type="caution">
    <text evidence="2">The sequence shown here is derived from an EMBL/GenBank/DDBJ whole genome shotgun (WGS) entry which is preliminary data.</text>
</comment>
<feature type="chain" id="PRO_5015784802" evidence="1">
    <location>
        <begin position="26"/>
        <end position="450"/>
    </location>
</feature>
<dbReference type="Proteomes" id="UP000244223">
    <property type="component" value="Unassembled WGS sequence"/>
</dbReference>
<evidence type="ECO:0000313" key="3">
    <source>
        <dbReference type="Proteomes" id="UP000244223"/>
    </source>
</evidence>
<gene>
    <name evidence="2" type="ORF">C8N29_11164</name>
</gene>
<protein>
    <submittedName>
        <fullName evidence="2">Outer membrane protein TolC</fullName>
    </submittedName>
</protein>
<accession>A0A2T5IX64</accession>
<keyword evidence="3" id="KW-1185">Reference proteome</keyword>
<dbReference type="PROSITE" id="PS51257">
    <property type="entry name" value="PROKAR_LIPOPROTEIN"/>
    <property type="match status" value="1"/>
</dbReference>
<dbReference type="EMBL" id="QAON01000011">
    <property type="protein sequence ID" value="PTQ88541.1"/>
    <property type="molecule type" value="Genomic_DNA"/>
</dbReference>
<evidence type="ECO:0000313" key="2">
    <source>
        <dbReference type="EMBL" id="PTQ88541.1"/>
    </source>
</evidence>
<evidence type="ECO:0000256" key="1">
    <source>
        <dbReference type="SAM" id="SignalP"/>
    </source>
</evidence>